<feature type="region of interest" description="Disordered" evidence="11">
    <location>
        <begin position="104"/>
        <end position="155"/>
    </location>
</feature>
<dbReference type="Proteomes" id="UP000595224">
    <property type="component" value="Chromosome"/>
</dbReference>
<dbReference type="EMBL" id="CP064936">
    <property type="protein sequence ID" value="QQA01421.1"/>
    <property type="molecule type" value="Genomic_DNA"/>
</dbReference>
<evidence type="ECO:0000256" key="5">
    <source>
        <dbReference type="ARBA" id="ARBA00022475"/>
    </source>
</evidence>
<dbReference type="NCBIfam" id="TIGR00739">
    <property type="entry name" value="yajC"/>
    <property type="match status" value="1"/>
</dbReference>
<evidence type="ECO:0000256" key="6">
    <source>
        <dbReference type="ARBA" id="ARBA00022692"/>
    </source>
</evidence>
<feature type="compositionally biased region" description="Basic and acidic residues" evidence="11">
    <location>
        <begin position="105"/>
        <end position="117"/>
    </location>
</feature>
<name>A0A7T3V5F7_9SPIR</name>
<evidence type="ECO:0000256" key="1">
    <source>
        <dbReference type="ARBA" id="ARBA00004162"/>
    </source>
</evidence>
<keyword evidence="4" id="KW-0813">Transport</keyword>
<evidence type="ECO:0000256" key="4">
    <source>
        <dbReference type="ARBA" id="ARBA00022448"/>
    </source>
</evidence>
<keyword evidence="7" id="KW-0653">Protein transport</keyword>
<comment type="subcellular location">
    <subcellularLocation>
        <location evidence="1">Cell membrane</location>
        <topology evidence="1">Single-pass membrane protein</topology>
    </subcellularLocation>
</comment>
<dbReference type="RefSeq" id="WP_198442956.1">
    <property type="nucleotide sequence ID" value="NZ_CBCSHE010000012.1"/>
</dbReference>
<evidence type="ECO:0000256" key="10">
    <source>
        <dbReference type="ARBA" id="ARBA00023136"/>
    </source>
</evidence>
<proteinExistence type="inferred from homology"/>
<evidence type="ECO:0000256" key="12">
    <source>
        <dbReference type="SAM" id="Phobius"/>
    </source>
</evidence>
<keyword evidence="5" id="KW-1003">Cell membrane</keyword>
<dbReference type="PRINTS" id="PR01853">
    <property type="entry name" value="YAJCTRNLCASE"/>
</dbReference>
<dbReference type="GO" id="GO:0005886">
    <property type="term" value="C:plasma membrane"/>
    <property type="evidence" value="ECO:0007669"/>
    <property type="project" value="UniProtKB-SubCell"/>
</dbReference>
<evidence type="ECO:0000256" key="11">
    <source>
        <dbReference type="SAM" id="MobiDB-lite"/>
    </source>
</evidence>
<reference evidence="13 14" key="1">
    <citation type="submission" date="2020-11" db="EMBL/GenBank/DDBJ databases">
        <title>Treponema Peruensis nv. sp., first commensal Treponema isolated from human feces.</title>
        <authorList>
            <person name="Belkhou C."/>
            <person name="Raes J."/>
        </authorList>
    </citation>
    <scope>NUCLEOTIDE SEQUENCE [LARGE SCALE GENOMIC DNA]</scope>
    <source>
        <strain evidence="13 14">RCC2812</strain>
    </source>
</reference>
<dbReference type="KEGG" id="tper:IWA51_02035"/>
<dbReference type="InterPro" id="IPR003849">
    <property type="entry name" value="Preprotein_translocase_YajC"/>
</dbReference>
<organism evidence="13 14">
    <name type="scientific">Treponema peruense</name>
    <dbReference type="NCBI Taxonomy" id="2787628"/>
    <lineage>
        <taxon>Bacteria</taxon>
        <taxon>Pseudomonadati</taxon>
        <taxon>Spirochaetota</taxon>
        <taxon>Spirochaetia</taxon>
        <taxon>Spirochaetales</taxon>
        <taxon>Treponemataceae</taxon>
        <taxon>Treponema</taxon>
    </lineage>
</organism>
<comment type="similarity">
    <text evidence="2">Belongs to the YajC family.</text>
</comment>
<keyword evidence="6 12" id="KW-0812">Transmembrane</keyword>
<dbReference type="SMART" id="SM01323">
    <property type="entry name" value="YajC"/>
    <property type="match status" value="1"/>
</dbReference>
<keyword evidence="8 12" id="KW-1133">Transmembrane helix</keyword>
<evidence type="ECO:0000256" key="2">
    <source>
        <dbReference type="ARBA" id="ARBA00006742"/>
    </source>
</evidence>
<evidence type="ECO:0000256" key="7">
    <source>
        <dbReference type="ARBA" id="ARBA00022927"/>
    </source>
</evidence>
<dbReference type="Pfam" id="PF02699">
    <property type="entry name" value="YajC"/>
    <property type="match status" value="1"/>
</dbReference>
<protein>
    <recommendedName>
        <fullName evidence="3">Sec translocon accessory complex subunit YajC</fullName>
    </recommendedName>
</protein>
<dbReference type="GO" id="GO:0015031">
    <property type="term" value="P:protein transport"/>
    <property type="evidence" value="ECO:0007669"/>
    <property type="project" value="UniProtKB-KW"/>
</dbReference>
<dbReference type="PANTHER" id="PTHR33909:SF1">
    <property type="entry name" value="SEC TRANSLOCON ACCESSORY COMPLEX SUBUNIT YAJC"/>
    <property type="match status" value="1"/>
</dbReference>
<keyword evidence="10 12" id="KW-0472">Membrane</keyword>
<evidence type="ECO:0000256" key="9">
    <source>
        <dbReference type="ARBA" id="ARBA00023010"/>
    </source>
</evidence>
<evidence type="ECO:0000256" key="3">
    <source>
        <dbReference type="ARBA" id="ARBA00014962"/>
    </source>
</evidence>
<evidence type="ECO:0000256" key="8">
    <source>
        <dbReference type="ARBA" id="ARBA00022989"/>
    </source>
</evidence>
<evidence type="ECO:0000313" key="13">
    <source>
        <dbReference type="EMBL" id="QQA01421.1"/>
    </source>
</evidence>
<feature type="transmembrane region" description="Helical" evidence="12">
    <location>
        <begin position="20"/>
        <end position="39"/>
    </location>
</feature>
<gene>
    <name evidence="13" type="primary">yajC</name>
    <name evidence="13" type="ORF">IWA51_02035</name>
</gene>
<accession>A0A7T3V5F7</accession>
<evidence type="ECO:0000313" key="14">
    <source>
        <dbReference type="Proteomes" id="UP000595224"/>
    </source>
</evidence>
<keyword evidence="9" id="KW-0811">Translocation</keyword>
<dbReference type="PANTHER" id="PTHR33909">
    <property type="entry name" value="SEC TRANSLOCON ACCESSORY COMPLEX SUBUNIT YAJC"/>
    <property type="match status" value="1"/>
</dbReference>
<dbReference type="AlphaFoldDB" id="A0A7T3V5F7"/>
<keyword evidence="14" id="KW-1185">Reference proteome</keyword>
<sequence length="155" mass="16702">MSFVPFLLQTAAPATGVAGGGFGMMLPLILIVLIMYFFMIRPQNKKQKETQKMIDALKKGDKVVTIGGIHGVISSTKERTVIVKVQSGAEVEFNRTAIATVIADKPAEPAKPAEKKSLFGKKAKKEEPVAEAVTSENKPEETAEPTAESGEKKDE</sequence>